<keyword evidence="3 7" id="KW-0547">Nucleotide-binding</keyword>
<evidence type="ECO:0000256" key="4">
    <source>
        <dbReference type="ARBA" id="ARBA00022840"/>
    </source>
</evidence>
<protein>
    <recommendedName>
        <fullName evidence="7">Cobyrinate a,c-diamide synthase</fullName>
        <ecNumber evidence="7">6.3.5.11</ecNumber>
    </recommendedName>
    <alternativeName>
        <fullName evidence="7">Cobyrinic acid a,c-diamide synthetase</fullName>
    </alternativeName>
</protein>
<proteinExistence type="inferred from homology"/>
<keyword evidence="6 7" id="KW-0315">Glutamine amidotransferase</keyword>
<evidence type="ECO:0000256" key="5">
    <source>
        <dbReference type="ARBA" id="ARBA00022842"/>
    </source>
</evidence>
<dbReference type="HAMAP" id="MF_00027">
    <property type="entry name" value="CobB_CbiA"/>
    <property type="match status" value="1"/>
</dbReference>
<dbReference type="InterPro" id="IPR004484">
    <property type="entry name" value="CbiA/CobB_synth"/>
</dbReference>
<comment type="pathway">
    <text evidence="7">Cofactor biosynthesis; adenosylcobalamin biosynthesis; cob(II)yrinate a,c-diamide from sirohydrochlorin (anaerobic route): step 10/10.</text>
</comment>
<comment type="similarity">
    <text evidence="7">Belongs to the CobB/CbiA family.</text>
</comment>
<dbReference type="CDD" id="cd05388">
    <property type="entry name" value="CobB_N"/>
    <property type="match status" value="1"/>
</dbReference>
<dbReference type="AlphaFoldDB" id="A0AAW7ZHU4"/>
<dbReference type="PANTHER" id="PTHR43873:SF1">
    <property type="entry name" value="COBYRINATE A,C-DIAMIDE SYNTHASE"/>
    <property type="match status" value="1"/>
</dbReference>
<comment type="domain">
    <text evidence="7">Comprises of two domains. The C-terminal domain contains the binding site for glutamine and catalyzes the hydrolysis of this substrate to glutamate and ammonia. The N-terminal domain is anticipated to bind ATP and cobyrinate and catalyzes the ultimate synthesis of the diamide product. The ammonia produced via the glutaminase domain is probably translocated to the adjacent domain via a molecular tunnel, where it reacts with an activated intermediate.</text>
</comment>
<comment type="cofactor">
    <cofactor evidence="1 7">
        <name>Mg(2+)</name>
        <dbReference type="ChEBI" id="CHEBI:18420"/>
    </cofactor>
</comment>
<feature type="domain" description="CobQ/CobB/MinD/ParA nucleotide binding" evidence="8">
    <location>
        <begin position="13"/>
        <end position="196"/>
    </location>
</feature>
<comment type="catalytic activity">
    <reaction evidence="7">
        <text>cob(II)yrinate + 2 L-glutamine + 2 ATP + 2 H2O = cob(II)yrinate a,c diamide + 2 L-glutamate + 2 ADP + 2 phosphate + 2 H(+)</text>
        <dbReference type="Rhea" id="RHEA:26289"/>
        <dbReference type="ChEBI" id="CHEBI:15377"/>
        <dbReference type="ChEBI" id="CHEBI:15378"/>
        <dbReference type="ChEBI" id="CHEBI:29985"/>
        <dbReference type="ChEBI" id="CHEBI:30616"/>
        <dbReference type="ChEBI" id="CHEBI:43474"/>
        <dbReference type="ChEBI" id="CHEBI:58359"/>
        <dbReference type="ChEBI" id="CHEBI:58537"/>
        <dbReference type="ChEBI" id="CHEBI:58894"/>
        <dbReference type="ChEBI" id="CHEBI:456216"/>
        <dbReference type="EC" id="6.3.5.11"/>
    </reaction>
</comment>
<dbReference type="InterPro" id="IPR029062">
    <property type="entry name" value="Class_I_gatase-like"/>
</dbReference>
<comment type="miscellaneous">
    <text evidence="7">The a and c carboxylates of cobyrinate are activated for nucleophilic attack via formation of a phosphorylated intermediate by ATP. CbiA catalyzes first the amidation of the c-carboxylate, and then that of the a-carboxylate.</text>
</comment>
<dbReference type="Pfam" id="PF07685">
    <property type="entry name" value="GATase_3"/>
    <property type="match status" value="1"/>
</dbReference>
<evidence type="ECO:0000313" key="10">
    <source>
        <dbReference type="EMBL" id="MDO7788990.1"/>
    </source>
</evidence>
<dbReference type="NCBIfam" id="NF002204">
    <property type="entry name" value="PRK01077.1"/>
    <property type="match status" value="1"/>
</dbReference>
<dbReference type="Gene3D" id="3.40.50.300">
    <property type="entry name" value="P-loop containing nucleotide triphosphate hydrolases"/>
    <property type="match status" value="1"/>
</dbReference>
<sequence>MATTYSYSIPRLLVAAPQGRSGKTTITVGLIAAMTAMGLKVQPFKKGPDFIDPSWLTKVAGATCRNLDSYLMDHKAIRHTFIRHAREADVAVVEGAMGLFDGVDLAGSGSAAEIAKIVETPVLLVVDCTRMTRSAAAMVNGFVNFDKGVKIAGVILNKVARARHERMLRTSIAEYCDVPVLGAMPKGTKFSIPDRHLGLIPAGENDELMTAVGEIGQAAAKYLDMAAILKIAREWPALVEEKDIPGAVNINWHMPGQAEDNKQPTIGVVRDRSFSFYYPENLEALVEAGARLVDISAIANQRLPKIDGLYIGGGFPEVLAADLEANNSFRQHLKDQIEKGLPVYAECGGLMYLGRRIHWEDKSFEMVGALPIEVEMLKKPQGHGYMHLEVLEGTPYFPAGKIVKGHEFHNSRVSSLEQGNCEFAFKVLRGHGINGEYDGLRYKNVVAVYNHIHAVSEPDWAKKFIEMARSWQPHN</sequence>
<comment type="caution">
    <text evidence="10">The sequence shown here is derived from an EMBL/GenBank/DDBJ whole genome shotgun (WGS) entry which is preliminary data.</text>
</comment>
<dbReference type="InterPro" id="IPR027417">
    <property type="entry name" value="P-loop_NTPase"/>
</dbReference>
<evidence type="ECO:0000256" key="6">
    <source>
        <dbReference type="ARBA" id="ARBA00022962"/>
    </source>
</evidence>
<keyword evidence="5 7" id="KW-0460">Magnesium</keyword>
<evidence type="ECO:0000256" key="7">
    <source>
        <dbReference type="HAMAP-Rule" id="MF_00027"/>
    </source>
</evidence>
<comment type="function">
    <text evidence="7">Catalyzes the ATP-dependent amidation of the two carboxylate groups at positions a and c of cobyrinate, using either L-glutamine or ammonia as the nitrogen source.</text>
</comment>
<keyword evidence="7" id="KW-0169">Cobalamin biosynthesis</keyword>
<evidence type="ECO:0000256" key="2">
    <source>
        <dbReference type="ARBA" id="ARBA00022598"/>
    </source>
</evidence>
<organism evidence="10 11">
    <name type="scientific">Desulforamulus aquiferis</name>
    <dbReference type="NCBI Taxonomy" id="1397668"/>
    <lineage>
        <taxon>Bacteria</taxon>
        <taxon>Bacillati</taxon>
        <taxon>Bacillota</taxon>
        <taxon>Clostridia</taxon>
        <taxon>Eubacteriales</taxon>
        <taxon>Peptococcaceae</taxon>
        <taxon>Desulforamulus</taxon>
    </lineage>
</organism>
<evidence type="ECO:0000259" key="9">
    <source>
        <dbReference type="Pfam" id="PF07685"/>
    </source>
</evidence>
<reference evidence="10" key="2">
    <citation type="submission" date="2023-03" db="EMBL/GenBank/DDBJ databases">
        <authorList>
            <person name="Zhang Z."/>
        </authorList>
    </citation>
    <scope>NUCLEOTIDE SEQUENCE</scope>
    <source>
        <strain evidence="10">DSA</strain>
    </source>
</reference>
<dbReference type="Gene3D" id="3.40.50.880">
    <property type="match status" value="1"/>
</dbReference>
<dbReference type="Pfam" id="PF01656">
    <property type="entry name" value="CbiA"/>
    <property type="match status" value="1"/>
</dbReference>
<keyword evidence="4 7" id="KW-0067">ATP-binding</keyword>
<dbReference type="EMBL" id="JARPTC010000030">
    <property type="protein sequence ID" value="MDO7788990.1"/>
    <property type="molecule type" value="Genomic_DNA"/>
</dbReference>
<dbReference type="SUPFAM" id="SSF52317">
    <property type="entry name" value="Class I glutamine amidotransferase-like"/>
    <property type="match status" value="1"/>
</dbReference>
<dbReference type="InterPro" id="IPR011698">
    <property type="entry name" value="GATase_3"/>
</dbReference>
<dbReference type="PANTHER" id="PTHR43873">
    <property type="entry name" value="COBYRINATE A,C-DIAMIDE SYNTHASE"/>
    <property type="match status" value="1"/>
</dbReference>
<evidence type="ECO:0000259" key="8">
    <source>
        <dbReference type="Pfam" id="PF01656"/>
    </source>
</evidence>
<dbReference type="Proteomes" id="UP001172911">
    <property type="component" value="Unassembled WGS sequence"/>
</dbReference>
<dbReference type="GO" id="GO:0009236">
    <property type="term" value="P:cobalamin biosynthetic process"/>
    <property type="evidence" value="ECO:0007669"/>
    <property type="project" value="UniProtKB-UniRule"/>
</dbReference>
<dbReference type="EC" id="6.3.5.11" evidence="7"/>
<dbReference type="GO" id="GO:0005524">
    <property type="term" value="F:ATP binding"/>
    <property type="evidence" value="ECO:0007669"/>
    <property type="project" value="UniProtKB-UniRule"/>
</dbReference>
<dbReference type="NCBIfam" id="TIGR00379">
    <property type="entry name" value="cobB"/>
    <property type="match status" value="1"/>
</dbReference>
<keyword evidence="11" id="KW-1185">Reference proteome</keyword>
<evidence type="ECO:0000256" key="3">
    <source>
        <dbReference type="ARBA" id="ARBA00022741"/>
    </source>
</evidence>
<dbReference type="RefSeq" id="WP_304545422.1">
    <property type="nucleotide sequence ID" value="NZ_JARPTC010000030.1"/>
</dbReference>
<accession>A0AAW7ZHU4</accession>
<dbReference type="SUPFAM" id="SSF52540">
    <property type="entry name" value="P-loop containing nucleoside triphosphate hydrolases"/>
    <property type="match status" value="1"/>
</dbReference>
<feature type="active site" description="Nucleophile" evidence="7">
    <location>
        <position position="347"/>
    </location>
</feature>
<reference evidence="10" key="1">
    <citation type="journal article" date="2023" name="J. Hazard. Mater.">
        <title>Anaerobic biodegradation of pyrene and benzo[a]pyrene by a new sulfate-reducing Desulforamulus aquiferis strain DSA.</title>
        <authorList>
            <person name="Zhang Z."/>
            <person name="Sun J."/>
            <person name="Gong X."/>
            <person name="Wang C."/>
            <person name="Wang H."/>
        </authorList>
    </citation>
    <scope>NUCLEOTIDE SEQUENCE</scope>
    <source>
        <strain evidence="10">DSA</strain>
    </source>
</reference>
<keyword evidence="2 7" id="KW-0436">Ligase</keyword>
<dbReference type="CDD" id="cd03130">
    <property type="entry name" value="GATase1_CobB"/>
    <property type="match status" value="1"/>
</dbReference>
<feature type="site" description="Increases nucleophilicity of active site Cys" evidence="7">
    <location>
        <position position="451"/>
    </location>
</feature>
<evidence type="ECO:0000256" key="1">
    <source>
        <dbReference type="ARBA" id="ARBA00001946"/>
    </source>
</evidence>
<dbReference type="InterPro" id="IPR002586">
    <property type="entry name" value="CobQ/CobB/MinD/ParA_Nub-bd_dom"/>
</dbReference>
<name>A0AAW7ZHU4_9FIRM</name>
<gene>
    <name evidence="10" type="primary">cobB</name>
    <name evidence="7" type="synonym">cbiA</name>
    <name evidence="10" type="ORF">P6N53_17410</name>
</gene>
<dbReference type="PROSITE" id="PS51274">
    <property type="entry name" value="GATASE_COBBQ"/>
    <property type="match status" value="1"/>
</dbReference>
<feature type="domain" description="CobB/CobQ-like glutamine amidotransferase" evidence="9">
    <location>
        <begin position="265"/>
        <end position="456"/>
    </location>
</feature>
<evidence type="ECO:0000313" key="11">
    <source>
        <dbReference type="Proteomes" id="UP001172911"/>
    </source>
</evidence>
<dbReference type="GO" id="GO:0042242">
    <property type="term" value="F:cobyrinic acid a,c-diamide synthase activity"/>
    <property type="evidence" value="ECO:0007669"/>
    <property type="project" value="UniProtKB-UniRule"/>
</dbReference>